<dbReference type="AlphaFoldDB" id="A0A6G1GZU6"/>
<keyword evidence="4" id="KW-0378">Hydrolase</keyword>
<gene>
    <name evidence="4" type="ORF">K402DRAFT_332819</name>
</gene>
<feature type="compositionally biased region" description="Polar residues" evidence="1">
    <location>
        <begin position="1"/>
        <end position="12"/>
    </location>
</feature>
<evidence type="ECO:0000259" key="3">
    <source>
        <dbReference type="PROSITE" id="PS51762"/>
    </source>
</evidence>
<accession>A0A6G1GZU6</accession>
<evidence type="ECO:0000313" key="4">
    <source>
        <dbReference type="EMBL" id="KAF1986317.1"/>
    </source>
</evidence>
<reference evidence="4" key="1">
    <citation type="journal article" date="2020" name="Stud. Mycol.">
        <title>101 Dothideomycetes genomes: a test case for predicting lifestyles and emergence of pathogens.</title>
        <authorList>
            <person name="Haridas S."/>
            <person name="Albert R."/>
            <person name="Binder M."/>
            <person name="Bloem J."/>
            <person name="Labutti K."/>
            <person name="Salamov A."/>
            <person name="Andreopoulos B."/>
            <person name="Baker S."/>
            <person name="Barry K."/>
            <person name="Bills G."/>
            <person name="Bluhm B."/>
            <person name="Cannon C."/>
            <person name="Castanera R."/>
            <person name="Culley D."/>
            <person name="Daum C."/>
            <person name="Ezra D."/>
            <person name="Gonzalez J."/>
            <person name="Henrissat B."/>
            <person name="Kuo A."/>
            <person name="Liang C."/>
            <person name="Lipzen A."/>
            <person name="Lutzoni F."/>
            <person name="Magnuson J."/>
            <person name="Mondo S."/>
            <person name="Nolan M."/>
            <person name="Ohm R."/>
            <person name="Pangilinan J."/>
            <person name="Park H.-J."/>
            <person name="Ramirez L."/>
            <person name="Alfaro M."/>
            <person name="Sun H."/>
            <person name="Tritt A."/>
            <person name="Yoshinaga Y."/>
            <person name="Zwiers L.-H."/>
            <person name="Turgeon B."/>
            <person name="Goodwin S."/>
            <person name="Spatafora J."/>
            <person name="Crous P."/>
            <person name="Grigoriev I."/>
        </authorList>
    </citation>
    <scope>NUCLEOTIDE SEQUENCE</scope>
    <source>
        <strain evidence="4">CBS 113979</strain>
    </source>
</reference>
<dbReference type="InterPro" id="IPR050546">
    <property type="entry name" value="Glycosyl_Hydrlase_16"/>
</dbReference>
<keyword evidence="5" id="KW-1185">Reference proteome</keyword>
<sequence>MQAQRPSLPSKRSSSEPRRISTSRFAEALSPITGSPIGTTHRTPHAVILSPKALSNTRASRPKKRRWGWKCWFILIAILIAIIVGVSVGVVLGLRANAYPNYNRLYYTLQDDYSGPDFFSNFDYFSGYDPSSGFVHYVDQPTAALYNLTYASSTSAVLRVDTSADDASTGRRSVRITSKKSYDQGLFIFDILNIPWGCGTWPALWLADPENWPNAGEIDVVEGVNLGREGNQATLHTTKGCRMSGKRKMWGQGLEEDCWNLASENEGCGVRGSQESYGEAFNANGGGIYALEYRRAGLRIWFFPRSSIPPDLQSPSSSTQSPFTSPSSPPYTTYTSPDPSSWGTPLADFPATNCDIARHFGALNLIANIDLCGDWAGQVGVFGTGCPGTCTDFVRGNPLTFGSAYWEWRGWRVYQAWDAF</sequence>
<dbReference type="PROSITE" id="PS51762">
    <property type="entry name" value="GH16_2"/>
    <property type="match status" value="1"/>
</dbReference>
<proteinExistence type="predicted"/>
<dbReference type="Proteomes" id="UP000800041">
    <property type="component" value="Unassembled WGS sequence"/>
</dbReference>
<keyword evidence="2" id="KW-1133">Transmembrane helix</keyword>
<feature type="domain" description="GH16" evidence="3">
    <location>
        <begin position="100"/>
        <end position="384"/>
    </location>
</feature>
<evidence type="ECO:0000313" key="5">
    <source>
        <dbReference type="Proteomes" id="UP000800041"/>
    </source>
</evidence>
<feature type="region of interest" description="Disordered" evidence="1">
    <location>
        <begin position="311"/>
        <end position="339"/>
    </location>
</feature>
<dbReference type="CDD" id="cd02181">
    <property type="entry name" value="GH16_fungal_Lam16A_glucanase"/>
    <property type="match status" value="1"/>
</dbReference>
<dbReference type="EMBL" id="ML977157">
    <property type="protein sequence ID" value="KAF1986317.1"/>
    <property type="molecule type" value="Genomic_DNA"/>
</dbReference>
<dbReference type="Pfam" id="PF26113">
    <property type="entry name" value="GH16_XgeA"/>
    <property type="match status" value="1"/>
</dbReference>
<dbReference type="PANTHER" id="PTHR10963">
    <property type="entry name" value="GLYCOSYL HYDROLASE-RELATED"/>
    <property type="match status" value="1"/>
</dbReference>
<organism evidence="4 5">
    <name type="scientific">Aulographum hederae CBS 113979</name>
    <dbReference type="NCBI Taxonomy" id="1176131"/>
    <lineage>
        <taxon>Eukaryota</taxon>
        <taxon>Fungi</taxon>
        <taxon>Dikarya</taxon>
        <taxon>Ascomycota</taxon>
        <taxon>Pezizomycotina</taxon>
        <taxon>Dothideomycetes</taxon>
        <taxon>Pleosporomycetidae</taxon>
        <taxon>Aulographales</taxon>
        <taxon>Aulographaceae</taxon>
    </lineage>
</organism>
<dbReference type="Gene3D" id="2.60.120.200">
    <property type="match status" value="1"/>
</dbReference>
<dbReference type="GO" id="GO:0004553">
    <property type="term" value="F:hydrolase activity, hydrolyzing O-glycosyl compounds"/>
    <property type="evidence" value="ECO:0007669"/>
    <property type="project" value="InterPro"/>
</dbReference>
<dbReference type="InterPro" id="IPR000757">
    <property type="entry name" value="Beta-glucanase-like"/>
</dbReference>
<feature type="region of interest" description="Disordered" evidence="1">
    <location>
        <begin position="1"/>
        <end position="22"/>
    </location>
</feature>
<protein>
    <submittedName>
        <fullName evidence="4">Glycoside hydrolase family 16 protein</fullName>
    </submittedName>
</protein>
<name>A0A6G1GZU6_9PEZI</name>
<dbReference type="SUPFAM" id="SSF49899">
    <property type="entry name" value="Concanavalin A-like lectins/glucanases"/>
    <property type="match status" value="1"/>
</dbReference>
<dbReference type="PANTHER" id="PTHR10963:SF42">
    <property type="entry name" value="PUTATIVE (AFU_ORTHOLOGUE AFUA_5G02280)-RELATED"/>
    <property type="match status" value="1"/>
</dbReference>
<dbReference type="GO" id="GO:0009251">
    <property type="term" value="P:glucan catabolic process"/>
    <property type="evidence" value="ECO:0007669"/>
    <property type="project" value="TreeGrafter"/>
</dbReference>
<keyword evidence="2" id="KW-0812">Transmembrane</keyword>
<feature type="transmembrane region" description="Helical" evidence="2">
    <location>
        <begin position="71"/>
        <end position="94"/>
    </location>
</feature>
<dbReference type="OrthoDB" id="192832at2759"/>
<evidence type="ECO:0000256" key="1">
    <source>
        <dbReference type="SAM" id="MobiDB-lite"/>
    </source>
</evidence>
<dbReference type="InterPro" id="IPR013320">
    <property type="entry name" value="ConA-like_dom_sf"/>
</dbReference>
<evidence type="ECO:0000256" key="2">
    <source>
        <dbReference type="SAM" id="Phobius"/>
    </source>
</evidence>
<keyword evidence="2" id="KW-0472">Membrane</keyword>